<protein>
    <submittedName>
        <fullName evidence="1">Uncharacterized protein</fullName>
    </submittedName>
</protein>
<gene>
    <name evidence="1" type="ORF">MNKW57_08040</name>
</gene>
<dbReference type="EMBL" id="BSYJ01000002">
    <property type="protein sequence ID" value="GMG86483.1"/>
    <property type="molecule type" value="Genomic_DNA"/>
</dbReference>
<organism evidence="1 2">
    <name type="scientific">Biformimicrobium ophioploci</name>
    <dbReference type="NCBI Taxonomy" id="3036711"/>
    <lineage>
        <taxon>Bacteria</taxon>
        <taxon>Pseudomonadati</taxon>
        <taxon>Pseudomonadota</taxon>
        <taxon>Gammaproteobacteria</taxon>
        <taxon>Cellvibrionales</taxon>
        <taxon>Microbulbiferaceae</taxon>
        <taxon>Biformimicrobium</taxon>
    </lineage>
</organism>
<keyword evidence="2" id="KW-1185">Reference proteome</keyword>
<accession>A0ABQ6LWP1</accession>
<dbReference type="RefSeq" id="WP_285763013.1">
    <property type="nucleotide sequence ID" value="NZ_BSYJ01000002.1"/>
</dbReference>
<name>A0ABQ6LWP1_9GAMM</name>
<evidence type="ECO:0000313" key="1">
    <source>
        <dbReference type="EMBL" id="GMG86483.1"/>
    </source>
</evidence>
<sequence length="234" mass="26196">MAFQVAQRLAQGQYHYWCDGRTMAVQEFWQLGNDDDGQRVISGQRMLAGEPQGLRVDARCGPEGVRECEFAWRDALGEVGAHYYQQDDGIVAKWHGPNGAQERFLSGGNLFLFPLLRIFMGPLVRLLAGRDTGADLVIPCIVDPSARGKLLEPEISHRRPGRPMPDNHRIPDFDVAWPVSAYLYCGDSADAETCCYIAGDDLLLGYDFTSTTGRRWNVRLENLEWSTAQPSLFA</sequence>
<evidence type="ECO:0000313" key="2">
    <source>
        <dbReference type="Proteomes" id="UP001224392"/>
    </source>
</evidence>
<proteinExistence type="predicted"/>
<comment type="caution">
    <text evidence="1">The sequence shown here is derived from an EMBL/GenBank/DDBJ whole genome shotgun (WGS) entry which is preliminary data.</text>
</comment>
<dbReference type="Proteomes" id="UP001224392">
    <property type="component" value="Unassembled WGS sequence"/>
</dbReference>
<reference evidence="1 2" key="1">
    <citation type="submission" date="2023-04" db="EMBL/GenBank/DDBJ databases">
        <title>Marinobulbifer ophiurae gen. nov., sp. Nov., isolate from tissue of brittle star Ophioplocus japonicus.</title>
        <authorList>
            <person name="Kawano K."/>
            <person name="Sawayama S."/>
            <person name="Nakagawa S."/>
        </authorList>
    </citation>
    <scope>NUCLEOTIDE SEQUENCE [LARGE SCALE GENOMIC DNA]</scope>
    <source>
        <strain evidence="1 2">NKW57</strain>
    </source>
</reference>